<dbReference type="Gene3D" id="3.30.559.10">
    <property type="entry name" value="Chloramphenicol acetyltransferase-like domain"/>
    <property type="match status" value="3"/>
</dbReference>
<protein>
    <recommendedName>
        <fullName evidence="5">Carrier domain-containing protein</fullName>
    </recommendedName>
</protein>
<feature type="compositionally biased region" description="Polar residues" evidence="4">
    <location>
        <begin position="640"/>
        <end position="658"/>
    </location>
</feature>
<dbReference type="InterPro" id="IPR001242">
    <property type="entry name" value="Condensation_dom"/>
</dbReference>
<feature type="compositionally biased region" description="Polar residues" evidence="4">
    <location>
        <begin position="667"/>
        <end position="688"/>
    </location>
</feature>
<dbReference type="PROSITE" id="PS00455">
    <property type="entry name" value="AMP_BINDING"/>
    <property type="match status" value="2"/>
</dbReference>
<dbReference type="CDD" id="cd19540">
    <property type="entry name" value="LCL_NRPS-like"/>
    <property type="match status" value="1"/>
</dbReference>
<dbReference type="InterPro" id="IPR009081">
    <property type="entry name" value="PP-bd_ACP"/>
</dbReference>
<dbReference type="Gene3D" id="3.40.50.12780">
    <property type="entry name" value="N-terminal domain of ligase-like"/>
    <property type="match status" value="2"/>
</dbReference>
<evidence type="ECO:0000256" key="4">
    <source>
        <dbReference type="SAM" id="MobiDB-lite"/>
    </source>
</evidence>
<dbReference type="CDD" id="cd17646">
    <property type="entry name" value="A_NRPS_AB3403-like"/>
    <property type="match status" value="1"/>
</dbReference>
<dbReference type="Gene3D" id="3.30.300.30">
    <property type="match status" value="2"/>
</dbReference>
<dbReference type="NCBIfam" id="TIGR01733">
    <property type="entry name" value="AA-adenyl-dom"/>
    <property type="match status" value="1"/>
</dbReference>
<evidence type="ECO:0000313" key="7">
    <source>
        <dbReference type="Proteomes" id="UP001500603"/>
    </source>
</evidence>
<feature type="compositionally biased region" description="Polar residues" evidence="4">
    <location>
        <begin position="724"/>
        <end position="733"/>
    </location>
</feature>
<dbReference type="Gene3D" id="1.10.1200.10">
    <property type="entry name" value="ACP-like"/>
    <property type="match status" value="2"/>
</dbReference>
<feature type="region of interest" description="Disordered" evidence="4">
    <location>
        <begin position="637"/>
        <end position="781"/>
    </location>
</feature>
<comment type="cofactor">
    <cofactor evidence="1">
        <name>pantetheine 4'-phosphate</name>
        <dbReference type="ChEBI" id="CHEBI:47942"/>
    </cofactor>
</comment>
<dbReference type="PROSITE" id="PS50075">
    <property type="entry name" value="CARRIER"/>
    <property type="match status" value="2"/>
</dbReference>
<evidence type="ECO:0000313" key="6">
    <source>
        <dbReference type="EMBL" id="GAA5056258.1"/>
    </source>
</evidence>
<feature type="domain" description="Carrier" evidence="5">
    <location>
        <begin position="2160"/>
        <end position="2234"/>
    </location>
</feature>
<dbReference type="InterPro" id="IPR045851">
    <property type="entry name" value="AMP-bd_C_sf"/>
</dbReference>
<sequence length="2682" mass="287783">MTGATRSKISDILPLTPLQEGLLFVSGLDQNIDVYTVQAAIDISGPLDPARLRAAAAAVLDRHPNLRACFRTRKTGEPVALIPSHVEIPWRAVDLTELDDEATERKWSAILDADRGERFDPATPPLLRLTLAVLGPEQFRLLLTNHHLLLDGWSSPLFVRDLFALYTSEDASGLPAVRPYRDFLRWLHEQDQDRALAAWSAALDDVPGPTFLAPTGATREAVRPRRHTLDLPTDAGRRLGERARELGVTVNSLVSAVWGLVVGRSVDSTDVLFGSTVSGRDPQLDGVESMIGMFLGTVVVRVRQRPDDSLADVVRRVHETSTATMDHQHVGLPAIQRVAGHGELFDTLVVFESYPDSRDALAAVTAGAGLTITSVQPRDSTHYPLTVTVILEPTLTIHLFYHSTAFSPDEIAGFSAAFTQLLALLAEQPTTPLARIDLLCDAERAALTQWSHGRRTPQPARELTELVAAHANSDAIAIRCAGSQWSYAQLEAATAGLSARLCRDGIGQEDRVIVAVPRGFAVAVAILATLRAGATVVPIDLGYPRERIAAILADSAPALILGDLDFDTAAPRITAEEVVTQVSARPVSADTIDPRHPAYLVYTSGSTGRPKGVLGTRGALNRRIEWALTEWDSARLERTTPGSANSRAESTRSGSAQVDTAPPVTARYSQSTAETPDSTPTLNDSTPNAPVRTRVQESEAGPGNDVRAANSRSAAGKSVPPGSADTQTTQPATTERVENAADTPDSASTSNDSIPNAPVQAPARTTRAASTTPESATEPVPDVRLAKSSLAFIDGTTELLAGLAAGAEIVFATDAQQRDTDALGGLISDERVTQLTAVPTLATELLARRTELSARVTTWVLSGEATNEALVRQLRASNPNGLVLNSYGCSEVAGDVSWHEVFGDDIAIGTPVPGTAFEVLDRFLRPVAPGALGELYVRGAQLARGYHGDPATTSARFVAGDDGQRRYATGDLARWRADGALLYIGRVDRQVKIRGNRVEPGEVDAALASTPGVRASATVAVTDAAGAAALRSFVVVDADAPNVPDAGALRRDLAARLPAYLVPAVDIVDQLPRLPGGKIDRRALAERGVVSTTSRAPSTELEHALCRIIAGVLDVEEYGVEDDFFARGGHSLLASRVVLRVQAELKQTLSVRALFDQPTVAELARAMSDENSANTTATQPLPAITRRAHSELVALSPAQRRLWAVEQIVGGSVAYNLAFVLDLYGHLDIDSLTRAFGDVVDRHAALRTLIVPSEDEPVQRVLAPGSEVEFAYETTTLGALAEDVRRLAARPFRLDTELPARGALLRLDEQRHTLVICMHHIAGDEWSTPIIFRDLSAAYRARVLGDTPRRQAESALEYVDYAAWQRELLTADDDPLAAQRQFWATTLDGAPEELGLPFDRPRPERPDFAGAAVDFEISAESARALSEIGSTEGATGFMVVHALVSMLLAKVSGGRDIVLGTPVSGRSSAGVEDIVGLFTNTVALRLDLTGNPDFRAVLRRARSADLAAFDHQDLPFDTVVDLIGQQRAPGRTPLFQTMVQYRKPITAPDFAGLRARVRHPSVRSAKFDLTFDFLEQAAGEGISARIEYSTALFDESSVRGLAERLDRLIDAVTTDPTSTVRSVEVLAPSERALLLDTYNDTHAPVDADLDLPTMVARACREHGDRTALVFGDDEMTYRELDAAVEDLADVLTARGIGADDLVAVALDRSFALLVTVLAIHRAGGAYVPIDREHPAERIRYLLSDTGARLLVADRPLDLDASIDLETLVIDPNGRRFGDVGTAATDRTFNSQHPARAAYVIYTSGSTGLPKGVVVSHAAIVNRLLWMQDQYRVRPGQRVLHKTPIGFDVSVWELFWPLTVGATTVLAEPEGHRDPAYLLELLRRSKVNVAHFVPSMLAAFLAEAATDGRALPELEHVLCSGEALGPAVRDRCHELLGARLHNLYGPTEAAVDVTATPIDASPSTVVPIGTPVWNTQVYVLDRELSPVPVGCYGELYLGGVQLARGYLGRPALTATRFVANPFDTNGSRLYQTGDLVRWNTEGQLEYGGRGDNQVKVRGQRIELGEIEAALDAVDGVRQAAALVHTYAAGTHNIVGYLVAAPGVALHTATVHQQLALTLPTYLIPAVLVVVDELPVTTNGKLDRRALAALTPEPGDTPGDTEPLSERETLVAAAISEVVSVDRLGPDSDFFALGGDSIVALSLIGRLRKRGLELTARAVFERRTVRAMAEAATVAGELADDDTVGAVALTPIVSRLAQREGPSSRLNQTVVLRLPPATDPAHVRSSVAALVSRHDALRLRLQRVEEHVWTLHTRSAAVVDLDDLFHSTELGATNDLTGALNAIADATADRLEPEAGIVARFAHVDRGDTEPGFLVIVAHHLVVDGASWRILLEDLDHARSDDAQPLDAVPVSLRSYAQAITAQAQTPRRMGELAHWRSVLAPGADLVAGELASGTVSQLSHLDIEVGHEVSLATLAPARAIPTTDLLLAALRLAVTRWRADAGVADGDLTVDVERHGRDGLDGLDLTRTVGWLTNVTPVRLPAHTDTETAVLTTAAAMAAAVDGGIGFGMLRYANPRTARILAALPQPQVLFNYLGRVEFTEARDWRPAAESRAVSAAPNPKLSVEYPLEVNVRAESDGSTTLLRARFTFLPKVVRHSEVSTIAELWAEALVDATNLTNTHPTG</sequence>
<dbReference type="InterPro" id="IPR042099">
    <property type="entry name" value="ANL_N_sf"/>
</dbReference>
<comment type="caution">
    <text evidence="6">The sequence shown here is derived from an EMBL/GenBank/DDBJ whole genome shotgun (WGS) entry which is preliminary data.</text>
</comment>
<dbReference type="InterPro" id="IPR020845">
    <property type="entry name" value="AMP-binding_CS"/>
</dbReference>
<accession>A0ABP9KG10</accession>
<evidence type="ECO:0000256" key="1">
    <source>
        <dbReference type="ARBA" id="ARBA00001957"/>
    </source>
</evidence>
<dbReference type="InterPro" id="IPR000873">
    <property type="entry name" value="AMP-dep_synth/lig_dom"/>
</dbReference>
<dbReference type="PANTHER" id="PTHR45527:SF1">
    <property type="entry name" value="FATTY ACID SYNTHASE"/>
    <property type="match status" value="1"/>
</dbReference>
<proteinExistence type="predicted"/>
<dbReference type="SUPFAM" id="SSF56801">
    <property type="entry name" value="Acetyl-CoA synthetase-like"/>
    <property type="match status" value="3"/>
</dbReference>
<dbReference type="SUPFAM" id="SSF47336">
    <property type="entry name" value="ACP-like"/>
    <property type="match status" value="2"/>
</dbReference>
<keyword evidence="7" id="KW-1185">Reference proteome</keyword>
<dbReference type="InterPro" id="IPR036736">
    <property type="entry name" value="ACP-like_sf"/>
</dbReference>
<dbReference type="Proteomes" id="UP001500603">
    <property type="component" value="Unassembled WGS sequence"/>
</dbReference>
<dbReference type="Gene3D" id="3.30.559.30">
    <property type="entry name" value="Nonribosomal peptide synthetase, condensation domain"/>
    <property type="match status" value="3"/>
</dbReference>
<reference evidence="7" key="1">
    <citation type="journal article" date="2019" name="Int. J. Syst. Evol. Microbiol.">
        <title>The Global Catalogue of Microorganisms (GCM) 10K type strain sequencing project: providing services to taxonomists for standard genome sequencing and annotation.</title>
        <authorList>
            <consortium name="The Broad Institute Genomics Platform"/>
            <consortium name="The Broad Institute Genome Sequencing Center for Infectious Disease"/>
            <person name="Wu L."/>
            <person name="Ma J."/>
        </authorList>
    </citation>
    <scope>NUCLEOTIDE SEQUENCE [LARGE SCALE GENOMIC DNA]</scope>
    <source>
        <strain evidence="7">JCM 18298</strain>
    </source>
</reference>
<evidence type="ECO:0000256" key="3">
    <source>
        <dbReference type="ARBA" id="ARBA00022553"/>
    </source>
</evidence>
<dbReference type="Gene3D" id="2.30.38.10">
    <property type="entry name" value="Luciferase, Domain 3"/>
    <property type="match status" value="1"/>
</dbReference>
<evidence type="ECO:0000259" key="5">
    <source>
        <dbReference type="PROSITE" id="PS50075"/>
    </source>
</evidence>
<dbReference type="PANTHER" id="PTHR45527">
    <property type="entry name" value="NONRIBOSOMAL PEPTIDE SYNTHETASE"/>
    <property type="match status" value="1"/>
</dbReference>
<dbReference type="Pfam" id="PF00550">
    <property type="entry name" value="PP-binding"/>
    <property type="match status" value="2"/>
</dbReference>
<keyword evidence="3" id="KW-0597">Phosphoprotein</keyword>
<dbReference type="Pfam" id="PF00501">
    <property type="entry name" value="AMP-binding"/>
    <property type="match status" value="3"/>
</dbReference>
<keyword evidence="2" id="KW-0596">Phosphopantetheine</keyword>
<dbReference type="Gene3D" id="3.40.50.980">
    <property type="match status" value="2"/>
</dbReference>
<evidence type="ECO:0000256" key="2">
    <source>
        <dbReference type="ARBA" id="ARBA00022450"/>
    </source>
</evidence>
<feature type="domain" description="Carrier" evidence="5">
    <location>
        <begin position="1096"/>
        <end position="1171"/>
    </location>
</feature>
<dbReference type="SUPFAM" id="SSF52777">
    <property type="entry name" value="CoA-dependent acyltransferases"/>
    <property type="match status" value="6"/>
</dbReference>
<dbReference type="SMART" id="SM00823">
    <property type="entry name" value="PKS_PP"/>
    <property type="match status" value="2"/>
</dbReference>
<dbReference type="InterPro" id="IPR010071">
    <property type="entry name" value="AA_adenyl_dom"/>
</dbReference>
<organism evidence="6 7">
    <name type="scientific">Nocardia callitridis</name>
    <dbReference type="NCBI Taxonomy" id="648753"/>
    <lineage>
        <taxon>Bacteria</taxon>
        <taxon>Bacillati</taxon>
        <taxon>Actinomycetota</taxon>
        <taxon>Actinomycetes</taxon>
        <taxon>Mycobacteriales</taxon>
        <taxon>Nocardiaceae</taxon>
        <taxon>Nocardia</taxon>
    </lineage>
</organism>
<dbReference type="Pfam" id="PF13193">
    <property type="entry name" value="AMP-binding_C"/>
    <property type="match status" value="1"/>
</dbReference>
<dbReference type="InterPro" id="IPR025110">
    <property type="entry name" value="AMP-bd_C"/>
</dbReference>
<dbReference type="Pfam" id="PF00668">
    <property type="entry name" value="Condensation"/>
    <property type="match status" value="3"/>
</dbReference>
<dbReference type="EMBL" id="BAABJM010000002">
    <property type="protein sequence ID" value="GAA5056258.1"/>
    <property type="molecule type" value="Genomic_DNA"/>
</dbReference>
<gene>
    <name evidence="6" type="ORF">GCM10023318_33490</name>
</gene>
<dbReference type="RefSeq" id="WP_345496300.1">
    <property type="nucleotide sequence ID" value="NZ_BAABJM010000002.1"/>
</dbReference>
<dbReference type="CDD" id="cd05930">
    <property type="entry name" value="A_NRPS"/>
    <property type="match status" value="1"/>
</dbReference>
<feature type="compositionally biased region" description="Low complexity" evidence="4">
    <location>
        <begin position="761"/>
        <end position="778"/>
    </location>
</feature>
<name>A0ABP9KG10_9NOCA</name>
<dbReference type="InterPro" id="IPR023213">
    <property type="entry name" value="CAT-like_dom_sf"/>
</dbReference>
<dbReference type="InterPro" id="IPR020806">
    <property type="entry name" value="PKS_PP-bd"/>
</dbReference>
<feature type="compositionally biased region" description="Polar residues" evidence="4">
    <location>
        <begin position="745"/>
        <end position="754"/>
    </location>
</feature>